<name>A0A6C0JB63_9ZZZZ</name>
<proteinExistence type="predicted"/>
<evidence type="ECO:0000313" key="1">
    <source>
        <dbReference type="EMBL" id="QHU02543.1"/>
    </source>
</evidence>
<dbReference type="EMBL" id="MN740360">
    <property type="protein sequence ID" value="QHU02543.1"/>
    <property type="molecule type" value="Genomic_DNA"/>
</dbReference>
<sequence length="318" mass="37213">MPELTLHPLELQRNHQSYSVIDGQQRIHTIMRYVNNEFFVIINDMNVYYNDIRIRNPLTHRVLTESEKIRFDMYTIRVATINCDTELEKIEQFTRLNQHTAFKQHDNAWMIRGTNRLFGAFQSVIQGLDPTVMIAFGITSTYDDMFEEEQCVPFDERMNRPIDPRSDLIKLIPMLIASLENNVSSLCTKGMTDSKKSVIMNKEYGTDDIQRAIVTLTRVASIYQHMSYAPAHFQKTLRSFTHLTCLIFYDILHNWATDVNDLWWAKAVERCEREDGIQFFKDIMVGYDLNVPMKVSIARERTDRIKNKLGENPLTAVI</sequence>
<reference evidence="1" key="1">
    <citation type="journal article" date="2020" name="Nature">
        <title>Giant virus diversity and host interactions through global metagenomics.</title>
        <authorList>
            <person name="Schulz F."/>
            <person name="Roux S."/>
            <person name="Paez-Espino D."/>
            <person name="Jungbluth S."/>
            <person name="Walsh D.A."/>
            <person name="Denef V.J."/>
            <person name="McMahon K.D."/>
            <person name="Konstantinidis K.T."/>
            <person name="Eloe-Fadrosh E.A."/>
            <person name="Kyrpides N.C."/>
            <person name="Woyke T."/>
        </authorList>
    </citation>
    <scope>NUCLEOTIDE SEQUENCE</scope>
    <source>
        <strain evidence="1">GVMAG-M-3300025880-76</strain>
    </source>
</reference>
<dbReference type="AlphaFoldDB" id="A0A6C0JB63"/>
<organism evidence="1">
    <name type="scientific">viral metagenome</name>
    <dbReference type="NCBI Taxonomy" id="1070528"/>
    <lineage>
        <taxon>unclassified sequences</taxon>
        <taxon>metagenomes</taxon>
        <taxon>organismal metagenomes</taxon>
    </lineage>
</organism>
<protein>
    <recommendedName>
        <fullName evidence="2">DUF262 domain-containing protein</fullName>
    </recommendedName>
</protein>
<accession>A0A6C0JB63</accession>
<evidence type="ECO:0008006" key="2">
    <source>
        <dbReference type="Google" id="ProtNLM"/>
    </source>
</evidence>